<evidence type="ECO:0000313" key="5">
    <source>
        <dbReference type="EMBL" id="QAY63932.1"/>
    </source>
</evidence>
<accession>A0A4P6EMP1</accession>
<protein>
    <submittedName>
        <fullName evidence="5">DUF11 domain-containing protein</fullName>
    </submittedName>
</protein>
<dbReference type="InterPro" id="IPR051172">
    <property type="entry name" value="Chlamydia_OmcB"/>
</dbReference>
<feature type="region of interest" description="Disordered" evidence="1">
    <location>
        <begin position="1537"/>
        <end position="1560"/>
    </location>
</feature>
<feature type="compositionally biased region" description="Polar residues" evidence="1">
    <location>
        <begin position="1543"/>
        <end position="1560"/>
    </location>
</feature>
<dbReference type="KEGG" id="xyl:ET495_12625"/>
<dbReference type="PANTHER" id="PTHR34819:SF3">
    <property type="entry name" value="CELL SURFACE PROTEIN"/>
    <property type="match status" value="1"/>
</dbReference>
<feature type="domain" description="DUF11" evidence="4">
    <location>
        <begin position="1064"/>
        <end position="1195"/>
    </location>
</feature>
<dbReference type="GO" id="GO:0005975">
    <property type="term" value="P:carbohydrate metabolic process"/>
    <property type="evidence" value="ECO:0007669"/>
    <property type="project" value="UniProtKB-ARBA"/>
</dbReference>
<feature type="transmembrane region" description="Helical" evidence="2">
    <location>
        <begin position="2113"/>
        <end position="2134"/>
    </location>
</feature>
<feature type="compositionally biased region" description="Low complexity" evidence="1">
    <location>
        <begin position="830"/>
        <end position="841"/>
    </location>
</feature>
<dbReference type="EMBL" id="CP035495">
    <property type="protein sequence ID" value="QAY63932.1"/>
    <property type="molecule type" value="Genomic_DNA"/>
</dbReference>
<keyword evidence="2" id="KW-1133">Transmembrane helix</keyword>
<gene>
    <name evidence="5" type="ORF">ET495_12625</name>
</gene>
<feature type="region of interest" description="Disordered" evidence="1">
    <location>
        <begin position="2065"/>
        <end position="2095"/>
    </location>
</feature>
<feature type="domain" description="DUF11" evidence="4">
    <location>
        <begin position="649"/>
        <end position="773"/>
    </location>
</feature>
<keyword evidence="2" id="KW-0472">Membrane</keyword>
<dbReference type="InterPro" id="IPR001434">
    <property type="entry name" value="OmcB-like_DUF11"/>
</dbReference>
<keyword evidence="3" id="KW-0732">Signal</keyword>
<dbReference type="InterPro" id="IPR047589">
    <property type="entry name" value="DUF11_rpt"/>
</dbReference>
<sequence length="2154" mass="215153">MGMTLRRALAAVCTVALVVVAFSLPVGPADAAQTVPFAPKFTANANGAILTIGNNLLTCAASAPGCATARAGAVADNNHFTMVNLDADDVAATARSSSSSLDLPEGASVLWAGLYWGARLEAGTGGQGASEAAANQMSLRAPGDAAYRTVAASTAPHDQFGPNGSSRDAYQRFADVTSIVQAAGNGEYWGADVAAATGQDRYAGWALTVVYTAPGMPLRNLSVFDGFDVIARGHPQTIAVSGFQAPQAGAVDAQLSMVAYEGDLSQTGDVARLNTTQLGTAVSLGSNFFDSINSRDSASVTTRTPADRNMLGFDIKNLGASGAIPNGATSARFTFSSNGDTYYPGVLGLAINLYAPDFTASSKTVVNLDGNSTARPGDTLQYTLRYINTGQDPAVGVVSEDPLPPGTTFVPGSLALVDPVTGATTALTDAAGDDRGEVAGRTVRVRLGGGADAATGGTMACTGAGCATDGTSRAAYTFQVTLDDAAGGTTVTNVADLAYRTATTGIAASYTANPASVDVITRADVSVTKELSPDPAAVGALIDGTLTVRNDGPNTARNVVVRDPVPDGWTTASIDAPDGVTCTDGAEIVCALGDVPVGASVVVHVHGSVTPGSRQTSLTNVAYVTTESDDPDPTDNVSSDTIALARTADLAITKTASPASAPAGSAVDYTLTVRNDGASDAQDVVVTDTVDDAGLLALTSVTGTTGGATCAAPRAGSLRCTVATLAPGATATVTVQGVLDSALPAGTTVGNAATVTAGTADPDPSNNRVTAQVTTTAPTADVRVTKTGPPTVVAGQTVQWTVTATNFGPSDATGVTLADDAPPGVTVTGATTSRGTCTTGPSGPPGPPGPAGTTVTCDVGTLVAAGAADGGPQPGAAVTVTVTGTVAPDATGPLVNAATVTTTSTDPVPGNDTATASTAVTTAFDLTVEKSANRTSLPAATPTDVDYVVTVRNHGPSAAHDITVRDLLPLALTYGSWATDAGTCDATHAGTPQSGDPDHGLLTCTLPGPLQPGAAAEIRVHTVAETALEGGPPVVETVTVAAPGEEPTSNNTASWTLAGAPYNDLQLTKDAPETVTAGGTGRYTLTVWNHVPNPGEEQTVALAPTLTDTLPPGVTFAGASIAGTALSCATSGDPATGQDVSCAMPANLAPDEHVAVRLDVAFAADLAPGTALVNTATVVNQPGNPDPAPENNTSHGTSTVVTLADPSVTGLAVTPRDPARTGAGTTWDLTFTVANGGPSVARDVTFRVAVDPDVLASASSLPDALPDDCVLSNGELVCLLDGADLAPGASQDFTFTFSLAGYVAAGLYDGTVHVASSTPDADATNNDATTTFQVTGPRTSVNVTKTTVDAISTADGHDAFVAGSAFTYQITVTVPRDAGVADAQDVRLEDQLPPGFLATLVSTTRGVCTLGGIARVTCRLGTLAAPPGSSEPAVVTVHGFVDVSTEGEQFVNTATVTSSTPGQDGTPTSVQATAAADVVEQADLHLYKTADAAPGDDGMPVFYAGGTVGYTLTAVNAGPSDVEHAAIDDTLPPGLTLDPTASGDPSSTSAACTVTGGTPATGQQVHCTVGALGVGESASLRIVATTAPDDGEPSDVPGGDPYGRVVTNTATVTSQATDPDPDNDSASTDARIERLADPALTSAVSTTTPAAGGQITYTAFTINNGPSSAWDVTGTTTFPPGFVPVSIDVPFNTCTWNQPPPADPASVPWEPFSYVLDCVPIDPSSPFPPGQTTTSVVVMHIPGDTPSGTYAGQSVVRTTTPEATTDNNDTAQAVVVSHVSDTQIIKTLVDPSPMLAGRPVTWRLTVTNAGPSTADDVTISDTVPDGMRYVSAQIEGGAACPPPESHDTGVGDTDTVLRCPVGTLAVGQQASALVTFEIDADRAGQDLCNAALVGSGSLDPYATDNQDEACGTAEPPPSADVALTLTPPDQTLRSGDHATLTMTVRNNGPGHATGVTATLDLPDGFTAASGVAVSWPDGRPRPPAGAAAPGTGGTGGTLTFDIGDLAPGEQVEYRIDGTIGGTPGAADTAVTVITIAGTTAHREPDPVPSNDSDDAVVRIANQTTAPPTPMVLEPPPGSGLSQGLGLPQGPAPALRPMPAAGPPRAARLPRTGAAVLGLTTVALALAGAGTALLAGRRRDTERGRPGATHAAAHR</sequence>
<feature type="domain" description="DUF11" evidence="4">
    <location>
        <begin position="781"/>
        <end position="917"/>
    </location>
</feature>
<feature type="domain" description="DUF11" evidence="4">
    <location>
        <begin position="1783"/>
        <end position="1909"/>
    </location>
</feature>
<dbReference type="PANTHER" id="PTHR34819">
    <property type="entry name" value="LARGE CYSTEINE-RICH PERIPLASMIC PROTEIN OMCB"/>
    <property type="match status" value="1"/>
</dbReference>
<name>A0A4P6EMP1_9MICO</name>
<dbReference type="NCBIfam" id="TIGR01451">
    <property type="entry name" value="B_ant_repeat"/>
    <property type="match status" value="7"/>
</dbReference>
<evidence type="ECO:0000313" key="6">
    <source>
        <dbReference type="Proteomes" id="UP000291758"/>
    </source>
</evidence>
<feature type="domain" description="DUF11" evidence="4">
    <location>
        <begin position="1502"/>
        <end position="1628"/>
    </location>
</feature>
<dbReference type="Gene3D" id="2.60.40.10">
    <property type="entry name" value="Immunoglobulins"/>
    <property type="match status" value="3"/>
</dbReference>
<dbReference type="OrthoDB" id="134475at2"/>
<dbReference type="Proteomes" id="UP000291758">
    <property type="component" value="Chromosome"/>
</dbReference>
<keyword evidence="6" id="KW-1185">Reference proteome</keyword>
<proteinExistence type="predicted"/>
<evidence type="ECO:0000256" key="3">
    <source>
        <dbReference type="SAM" id="SignalP"/>
    </source>
</evidence>
<evidence type="ECO:0000256" key="2">
    <source>
        <dbReference type="SAM" id="Phobius"/>
    </source>
</evidence>
<feature type="domain" description="DUF11" evidence="4">
    <location>
        <begin position="1359"/>
        <end position="1472"/>
    </location>
</feature>
<dbReference type="InterPro" id="IPR013783">
    <property type="entry name" value="Ig-like_fold"/>
</dbReference>
<evidence type="ECO:0000259" key="4">
    <source>
        <dbReference type="Pfam" id="PF01345"/>
    </source>
</evidence>
<feature type="domain" description="DUF11" evidence="4">
    <location>
        <begin position="1217"/>
        <end position="1331"/>
    </location>
</feature>
<feature type="chain" id="PRO_5020872053" evidence="3">
    <location>
        <begin position="32"/>
        <end position="2154"/>
    </location>
</feature>
<keyword evidence="2" id="KW-0812">Transmembrane</keyword>
<feature type="signal peptide" evidence="3">
    <location>
        <begin position="1"/>
        <end position="31"/>
    </location>
</feature>
<feature type="region of interest" description="Disordered" evidence="1">
    <location>
        <begin position="1177"/>
        <end position="1196"/>
    </location>
</feature>
<feature type="region of interest" description="Disordered" evidence="1">
    <location>
        <begin position="830"/>
        <end position="851"/>
    </location>
</feature>
<reference evidence="5 6" key="1">
    <citation type="submission" date="2019-01" db="EMBL/GenBank/DDBJ databases">
        <title>Genome sequencing of strain 2JSPR-7.</title>
        <authorList>
            <person name="Heo J."/>
            <person name="Kim S.-J."/>
            <person name="Kim J.-S."/>
            <person name="Hong S.-B."/>
            <person name="Kwon S.-W."/>
        </authorList>
    </citation>
    <scope>NUCLEOTIDE SEQUENCE [LARGE SCALE GENOMIC DNA]</scope>
    <source>
        <strain evidence="5 6">2JSPR-7</strain>
    </source>
</reference>
<feature type="domain" description="DUF11" evidence="4">
    <location>
        <begin position="925"/>
        <end position="1056"/>
    </location>
</feature>
<feature type="region of interest" description="Disordered" evidence="1">
    <location>
        <begin position="1974"/>
        <end position="1995"/>
    </location>
</feature>
<feature type="compositionally biased region" description="Pro residues" evidence="1">
    <location>
        <begin position="2066"/>
        <end position="2077"/>
    </location>
</feature>
<feature type="compositionally biased region" description="Low complexity" evidence="1">
    <location>
        <begin position="2078"/>
        <end position="2088"/>
    </location>
</feature>
<evidence type="ECO:0000256" key="1">
    <source>
        <dbReference type="SAM" id="MobiDB-lite"/>
    </source>
</evidence>
<dbReference type="Pfam" id="PF01345">
    <property type="entry name" value="DUF11"/>
    <property type="match status" value="10"/>
</dbReference>
<organism evidence="5 6">
    <name type="scientific">Xylanimonas allomyrinae</name>
    <dbReference type="NCBI Taxonomy" id="2509459"/>
    <lineage>
        <taxon>Bacteria</taxon>
        <taxon>Bacillati</taxon>
        <taxon>Actinomycetota</taxon>
        <taxon>Actinomycetes</taxon>
        <taxon>Micrococcales</taxon>
        <taxon>Promicromonosporaceae</taxon>
        <taxon>Xylanimonas</taxon>
    </lineage>
</organism>
<feature type="domain" description="DUF11" evidence="4">
    <location>
        <begin position="1920"/>
        <end position="2056"/>
    </location>
</feature>
<feature type="domain" description="DUF11" evidence="4">
    <location>
        <begin position="524"/>
        <end position="642"/>
    </location>
</feature>